<dbReference type="NCBIfam" id="NF004637">
    <property type="entry name" value="PRK05986.1"/>
    <property type="match status" value="1"/>
</dbReference>
<evidence type="ECO:0000313" key="1">
    <source>
        <dbReference type="EMBL" id="SFV76945.1"/>
    </source>
</evidence>
<dbReference type="Pfam" id="PF02572">
    <property type="entry name" value="CobA_CobO_BtuR"/>
    <property type="match status" value="1"/>
</dbReference>
<gene>
    <name evidence="1" type="ORF">MNB_SUP05-4-106</name>
</gene>
<sequence length="206" mass="23027">MADDQYKAHPKGTSYRARMQRKKEHIDNRIEEANIDKGIIVLLTGNGKGKSSSSLGMVCRALGYDMKVGIAKFLKGVQDTGEDAFLAKQLNVQTAFMKTGFTWDTQDKAYDTAMAVETWSKAQSYLEDKSIDLVVLDELTYMISYKYLDEQQILDALNNRPKDQHVVITGRAAADSLIEIADTVSEVKDIKHAFRANIKAQKGVDL</sequence>
<dbReference type="Gene3D" id="3.40.50.300">
    <property type="entry name" value="P-loop containing nucleotide triphosphate hydrolases"/>
    <property type="match status" value="1"/>
</dbReference>
<accession>A0A1W1D8K0</accession>
<reference evidence="1" key="1">
    <citation type="submission" date="2016-10" db="EMBL/GenBank/DDBJ databases">
        <authorList>
            <person name="de Groot N.N."/>
        </authorList>
    </citation>
    <scope>NUCLEOTIDE SEQUENCE</scope>
</reference>
<dbReference type="PANTHER" id="PTHR46638:SF1">
    <property type="entry name" value="CORRINOID ADENOSYLTRANSFERASE"/>
    <property type="match status" value="1"/>
</dbReference>
<proteinExistence type="predicted"/>
<dbReference type="GO" id="GO:0005524">
    <property type="term" value="F:ATP binding"/>
    <property type="evidence" value="ECO:0007669"/>
    <property type="project" value="InterPro"/>
</dbReference>
<keyword evidence="1" id="KW-0808">Transferase</keyword>
<dbReference type="InterPro" id="IPR027417">
    <property type="entry name" value="P-loop_NTPase"/>
</dbReference>
<dbReference type="SUPFAM" id="SSF52540">
    <property type="entry name" value="P-loop containing nucleoside triphosphate hydrolases"/>
    <property type="match status" value="1"/>
</dbReference>
<dbReference type="InterPro" id="IPR003724">
    <property type="entry name" value="CblAdoTrfase_CobA"/>
</dbReference>
<dbReference type="AlphaFoldDB" id="A0A1W1D8K0"/>
<dbReference type="PANTHER" id="PTHR46638">
    <property type="entry name" value="CORRINOID ADENOSYLTRANSFERASE"/>
    <property type="match status" value="1"/>
</dbReference>
<name>A0A1W1D8K0_9ZZZZ</name>
<protein>
    <submittedName>
        <fullName evidence="1">Cob(I)alamin adenosyltransferase</fullName>
        <ecNumber evidence="1">2.5.1.17</ecNumber>
    </submittedName>
</protein>
<organism evidence="1">
    <name type="scientific">hydrothermal vent metagenome</name>
    <dbReference type="NCBI Taxonomy" id="652676"/>
    <lineage>
        <taxon>unclassified sequences</taxon>
        <taxon>metagenomes</taxon>
        <taxon>ecological metagenomes</taxon>
    </lineage>
</organism>
<dbReference type="EMBL" id="FPHR01000014">
    <property type="protein sequence ID" value="SFV76945.1"/>
    <property type="molecule type" value="Genomic_DNA"/>
</dbReference>
<dbReference type="NCBIfam" id="TIGR00708">
    <property type="entry name" value="cobA"/>
    <property type="match status" value="1"/>
</dbReference>
<dbReference type="CDD" id="cd00561">
    <property type="entry name" value="CobA_ACA"/>
    <property type="match status" value="1"/>
</dbReference>
<dbReference type="GO" id="GO:0008817">
    <property type="term" value="F:corrinoid adenosyltransferase activity"/>
    <property type="evidence" value="ECO:0007669"/>
    <property type="project" value="UniProtKB-EC"/>
</dbReference>
<dbReference type="GO" id="GO:0009236">
    <property type="term" value="P:cobalamin biosynthetic process"/>
    <property type="evidence" value="ECO:0007669"/>
    <property type="project" value="InterPro"/>
</dbReference>
<dbReference type="EC" id="2.5.1.17" evidence="1"/>
<dbReference type="PIRSF" id="PIRSF015617">
    <property type="entry name" value="Adensltrnsf_CobA"/>
    <property type="match status" value="1"/>
</dbReference>